<dbReference type="Pfam" id="PF01040">
    <property type="entry name" value="UbiA"/>
    <property type="match status" value="1"/>
</dbReference>
<dbReference type="Proteomes" id="UP000053911">
    <property type="component" value="Unassembled WGS sequence"/>
</dbReference>
<keyword evidence="2 12" id="KW-1003">Cell membrane</keyword>
<dbReference type="HAMAP" id="MF_01286">
    <property type="entry name" value="DGGGP_synth"/>
    <property type="match status" value="1"/>
</dbReference>
<evidence type="ECO:0000256" key="5">
    <source>
        <dbReference type="ARBA" id="ARBA00022692"/>
    </source>
</evidence>
<comment type="cofactor">
    <cofactor evidence="12">
        <name>Mg(2+)</name>
        <dbReference type="ChEBI" id="CHEBI:18420"/>
    </cofactor>
</comment>
<dbReference type="EC" id="2.5.1.42" evidence="12"/>
<keyword evidence="5 12" id="KW-0812">Transmembrane</keyword>
<evidence type="ECO:0000256" key="11">
    <source>
        <dbReference type="ARBA" id="ARBA00023264"/>
    </source>
</evidence>
<evidence type="ECO:0000256" key="12">
    <source>
        <dbReference type="HAMAP-Rule" id="MF_01286"/>
    </source>
</evidence>
<sequence>MELKCFIEILRPINCLIAGLVGILGATVALGHLPPIKTSLLIFLVVFLECSWGNIINDYFDYEIDKINRPNRPLPRGALSKNIALVYGISLGGVAILIAYLINFEAFIFALGAYLLMYLYARKLKPQPFIGNLVVATLTGITPIYGAIAVGKIGLAGYLALCAFLVNVAREIFKDIEDIEGDKAQGAKTLPIVWGIESSSKIGVIFSVATIIASLLPVKAGIGLGYFPIIIVDGIILWAAYEVLKNPSPKTAGRVQKKLKIAIYLAVFSFLLGSITKGV</sequence>
<evidence type="ECO:0000313" key="13">
    <source>
        <dbReference type="EMBL" id="KUK17696.1"/>
    </source>
</evidence>
<keyword evidence="10 12" id="KW-0594">Phospholipid biosynthesis</keyword>
<evidence type="ECO:0000313" key="14">
    <source>
        <dbReference type="Proteomes" id="UP000053911"/>
    </source>
</evidence>
<evidence type="ECO:0000256" key="4">
    <source>
        <dbReference type="ARBA" id="ARBA00022679"/>
    </source>
</evidence>
<feature type="transmembrane region" description="Helical" evidence="12">
    <location>
        <begin position="261"/>
        <end position="278"/>
    </location>
</feature>
<dbReference type="RefSeq" id="WP_015848994.1">
    <property type="nucleotide sequence ID" value="NZ_LGFD01000016.1"/>
</dbReference>
<dbReference type="CDD" id="cd13961">
    <property type="entry name" value="PT_UbiA_DGGGPS"/>
    <property type="match status" value="1"/>
</dbReference>
<evidence type="ECO:0000256" key="7">
    <source>
        <dbReference type="ARBA" id="ARBA00022989"/>
    </source>
</evidence>
<feature type="transmembrane region" description="Helical" evidence="12">
    <location>
        <begin position="12"/>
        <end position="33"/>
    </location>
</feature>
<evidence type="ECO:0000256" key="1">
    <source>
        <dbReference type="ARBA" id="ARBA00004651"/>
    </source>
</evidence>
<keyword evidence="7 12" id="KW-1133">Transmembrane helix</keyword>
<organism evidence="13 14">
    <name type="scientific">Thermococcus sibiricus</name>
    <dbReference type="NCBI Taxonomy" id="172049"/>
    <lineage>
        <taxon>Archaea</taxon>
        <taxon>Methanobacteriati</taxon>
        <taxon>Methanobacteriota</taxon>
        <taxon>Thermococci</taxon>
        <taxon>Thermococcales</taxon>
        <taxon>Thermococcaceae</taxon>
        <taxon>Thermococcus</taxon>
    </lineage>
</organism>
<dbReference type="UniPathway" id="UPA00940"/>
<comment type="caution">
    <text evidence="13">The sequence shown here is derived from an EMBL/GenBank/DDBJ whole genome shotgun (WGS) entry which is preliminary data.</text>
</comment>
<dbReference type="SMR" id="A0A117L1C6"/>
<feature type="transmembrane region" description="Helical" evidence="12">
    <location>
        <begin position="106"/>
        <end position="122"/>
    </location>
</feature>
<keyword evidence="4 12" id="KW-0808">Transferase</keyword>
<feature type="transmembrane region" description="Helical" evidence="12">
    <location>
        <begin position="155"/>
        <end position="173"/>
    </location>
</feature>
<feature type="transmembrane region" description="Helical" evidence="12">
    <location>
        <begin position="39"/>
        <end position="57"/>
    </location>
</feature>
<evidence type="ECO:0000256" key="9">
    <source>
        <dbReference type="ARBA" id="ARBA00023136"/>
    </source>
</evidence>
<dbReference type="OMA" id="DYFDYEI"/>
<comment type="similarity">
    <text evidence="12">Belongs to the UbiA prenyltransferase family. DGGGP synthase subfamily.</text>
</comment>
<comment type="function">
    <text evidence="12">Prenyltransferase that catalyzes the transfer of the geranylgeranyl moiety of geranylgeranyl diphosphate (GGPP) to the C2 hydroxyl of (S)-3-O-geranylgeranylglyceryl phosphate (GGGP). This reaction is the second ether-bond-formation step in the biosynthesis of archaeal membrane lipids.</text>
</comment>
<keyword evidence="9 12" id="KW-0472">Membrane</keyword>
<dbReference type="GO" id="GO:0000287">
    <property type="term" value="F:magnesium ion binding"/>
    <property type="evidence" value="ECO:0007669"/>
    <property type="project" value="UniProtKB-UniRule"/>
</dbReference>
<protein>
    <recommendedName>
        <fullName evidence="12">Digeranylgeranylglyceryl phosphate synthase</fullName>
        <shortName evidence="12">DGGGP synthase</shortName>
        <shortName evidence="12">DGGGPS</shortName>
        <ecNumber evidence="12">2.5.1.42</ecNumber>
    </recommendedName>
    <alternativeName>
        <fullName evidence="12">(S)-2,3-di-O-geranylgeranylglyceryl phosphate synthase</fullName>
    </alternativeName>
    <alternativeName>
        <fullName evidence="12">Geranylgeranylglycerol-phosphate geranylgeranyltransferase</fullName>
    </alternativeName>
</protein>
<keyword evidence="3 12" id="KW-0444">Lipid biosynthesis</keyword>
<evidence type="ECO:0000256" key="8">
    <source>
        <dbReference type="ARBA" id="ARBA00023098"/>
    </source>
</evidence>
<comment type="pathway">
    <text evidence="12">Membrane lipid metabolism; glycerophospholipid metabolism.</text>
</comment>
<keyword evidence="6 12" id="KW-0460">Magnesium</keyword>
<dbReference type="NCBIfam" id="NF009522">
    <property type="entry name" value="PRK12883.1"/>
    <property type="match status" value="1"/>
</dbReference>
<dbReference type="InterPro" id="IPR044878">
    <property type="entry name" value="UbiA_sf"/>
</dbReference>
<feature type="transmembrane region" description="Helical" evidence="12">
    <location>
        <begin position="129"/>
        <end position="149"/>
    </location>
</feature>
<dbReference type="GO" id="GO:0046474">
    <property type="term" value="P:glycerophospholipid biosynthetic process"/>
    <property type="evidence" value="ECO:0007669"/>
    <property type="project" value="UniProtKB-UniRule"/>
</dbReference>
<accession>A0A117L1C6</accession>
<keyword evidence="11 12" id="KW-1208">Phospholipid metabolism</keyword>
<reference evidence="14" key="1">
    <citation type="journal article" date="2015" name="MBio">
        <title>Genome-Resolved Metagenomic Analysis Reveals Roles for Candidate Phyla and Other Microbial Community Members in Biogeochemical Transformations in Oil Reservoirs.</title>
        <authorList>
            <person name="Hu P."/>
            <person name="Tom L."/>
            <person name="Singh A."/>
            <person name="Thomas B.C."/>
            <person name="Baker B.J."/>
            <person name="Piceno Y.M."/>
            <person name="Andersen G.L."/>
            <person name="Banfield J.F."/>
        </authorList>
    </citation>
    <scope>NUCLEOTIDE SEQUENCE [LARGE SCALE GENOMIC DNA]</scope>
</reference>
<feature type="transmembrane region" description="Helical" evidence="12">
    <location>
        <begin position="222"/>
        <end position="241"/>
    </location>
</feature>
<keyword evidence="8 12" id="KW-0443">Lipid metabolism</keyword>
<comment type="catalytic activity">
    <reaction evidence="12">
        <text>sn-3-O-(geranylgeranyl)glycerol 1-phosphate + (2E,6E,10E)-geranylgeranyl diphosphate = 2,3-bis-O-(geranylgeranyl)-sn-glycerol 1-phosphate + diphosphate</text>
        <dbReference type="Rhea" id="RHEA:18109"/>
        <dbReference type="ChEBI" id="CHEBI:33019"/>
        <dbReference type="ChEBI" id="CHEBI:57677"/>
        <dbReference type="ChEBI" id="CHEBI:58756"/>
        <dbReference type="ChEBI" id="CHEBI:58837"/>
        <dbReference type="EC" id="2.5.1.42"/>
    </reaction>
</comment>
<dbReference type="Gene3D" id="1.10.357.140">
    <property type="entry name" value="UbiA prenyltransferase"/>
    <property type="match status" value="1"/>
</dbReference>
<dbReference type="InterPro" id="IPR023547">
    <property type="entry name" value="DGGGP_synth"/>
</dbReference>
<dbReference type="GO" id="GO:0005886">
    <property type="term" value="C:plasma membrane"/>
    <property type="evidence" value="ECO:0007669"/>
    <property type="project" value="UniProtKB-SubCell"/>
</dbReference>
<dbReference type="PANTHER" id="PTHR42723:SF1">
    <property type="entry name" value="CHLOROPHYLL SYNTHASE, CHLOROPLASTIC"/>
    <property type="match status" value="1"/>
</dbReference>
<dbReference type="PANTHER" id="PTHR42723">
    <property type="entry name" value="CHLOROPHYLL SYNTHASE"/>
    <property type="match status" value="1"/>
</dbReference>
<dbReference type="PATRIC" id="fig|172049.5.peg.1842"/>
<dbReference type="EMBL" id="LGFD01000016">
    <property type="protein sequence ID" value="KUK17696.1"/>
    <property type="molecule type" value="Genomic_DNA"/>
</dbReference>
<evidence type="ECO:0000256" key="6">
    <source>
        <dbReference type="ARBA" id="ARBA00022842"/>
    </source>
</evidence>
<dbReference type="InterPro" id="IPR000537">
    <property type="entry name" value="UbiA_prenyltransferase"/>
</dbReference>
<comment type="subcellular location">
    <subcellularLocation>
        <location evidence="1 12">Cell membrane</location>
        <topology evidence="1 12">Multi-pass membrane protein</topology>
    </subcellularLocation>
</comment>
<feature type="transmembrane region" description="Helical" evidence="12">
    <location>
        <begin position="194"/>
        <end position="216"/>
    </location>
</feature>
<gene>
    <name evidence="13" type="ORF">XD54_0978</name>
</gene>
<dbReference type="InterPro" id="IPR050475">
    <property type="entry name" value="Prenyltransferase_related"/>
</dbReference>
<evidence type="ECO:0000256" key="10">
    <source>
        <dbReference type="ARBA" id="ARBA00023209"/>
    </source>
</evidence>
<name>A0A117L1C6_9EURY</name>
<evidence type="ECO:0000256" key="2">
    <source>
        <dbReference type="ARBA" id="ARBA00022475"/>
    </source>
</evidence>
<feature type="transmembrane region" description="Helical" evidence="12">
    <location>
        <begin position="78"/>
        <end position="100"/>
    </location>
</feature>
<evidence type="ECO:0000256" key="3">
    <source>
        <dbReference type="ARBA" id="ARBA00022516"/>
    </source>
</evidence>
<proteinExistence type="inferred from homology"/>
<dbReference type="Gene3D" id="1.20.120.1780">
    <property type="entry name" value="UbiA prenyltransferase"/>
    <property type="match status" value="1"/>
</dbReference>
<dbReference type="GeneID" id="8095699"/>
<dbReference type="AlphaFoldDB" id="A0A117L1C6"/>
<dbReference type="GO" id="GO:0047295">
    <property type="term" value="F:geranylgeranylglycerol-phosphate geranylgeranyltransferase activity"/>
    <property type="evidence" value="ECO:0007669"/>
    <property type="project" value="UniProtKB-UniRule"/>
</dbReference>